<dbReference type="HOGENOM" id="CLU_1200948_0_0_1"/>
<name>B4MSM9_DROWI</name>
<organism evidence="1 2">
    <name type="scientific">Drosophila willistoni</name>
    <name type="common">Fruit fly</name>
    <dbReference type="NCBI Taxonomy" id="7260"/>
    <lineage>
        <taxon>Eukaryota</taxon>
        <taxon>Metazoa</taxon>
        <taxon>Ecdysozoa</taxon>
        <taxon>Arthropoda</taxon>
        <taxon>Hexapoda</taxon>
        <taxon>Insecta</taxon>
        <taxon>Pterygota</taxon>
        <taxon>Neoptera</taxon>
        <taxon>Endopterygota</taxon>
        <taxon>Diptera</taxon>
        <taxon>Brachycera</taxon>
        <taxon>Muscomorpha</taxon>
        <taxon>Ephydroidea</taxon>
        <taxon>Drosophilidae</taxon>
        <taxon>Drosophila</taxon>
        <taxon>Sophophora</taxon>
    </lineage>
</organism>
<accession>B4MSM9</accession>
<dbReference type="AlphaFoldDB" id="B4MSM9"/>
<evidence type="ECO:0000313" key="2">
    <source>
        <dbReference type="Proteomes" id="UP000007798"/>
    </source>
</evidence>
<reference evidence="1 2" key="1">
    <citation type="journal article" date="2007" name="Nature">
        <title>Evolution of genes and genomes on the Drosophila phylogeny.</title>
        <authorList>
            <consortium name="Drosophila 12 Genomes Consortium"/>
            <person name="Clark A.G."/>
            <person name="Eisen M.B."/>
            <person name="Smith D.R."/>
            <person name="Bergman C.M."/>
            <person name="Oliver B."/>
            <person name="Markow T.A."/>
            <person name="Kaufman T.C."/>
            <person name="Kellis M."/>
            <person name="Gelbart W."/>
            <person name="Iyer V.N."/>
            <person name="Pollard D.A."/>
            <person name="Sackton T.B."/>
            <person name="Larracuente A.M."/>
            <person name="Singh N.D."/>
            <person name="Abad J.P."/>
            <person name="Abt D.N."/>
            <person name="Adryan B."/>
            <person name="Aguade M."/>
            <person name="Akashi H."/>
            <person name="Anderson W.W."/>
            <person name="Aquadro C.F."/>
            <person name="Ardell D.H."/>
            <person name="Arguello R."/>
            <person name="Artieri C.G."/>
            <person name="Barbash D.A."/>
            <person name="Barker D."/>
            <person name="Barsanti P."/>
            <person name="Batterham P."/>
            <person name="Batzoglou S."/>
            <person name="Begun D."/>
            <person name="Bhutkar A."/>
            <person name="Blanco E."/>
            <person name="Bosak S.A."/>
            <person name="Bradley R.K."/>
            <person name="Brand A.D."/>
            <person name="Brent M.R."/>
            <person name="Brooks A.N."/>
            <person name="Brown R.H."/>
            <person name="Butlin R.K."/>
            <person name="Caggese C."/>
            <person name="Calvi B.R."/>
            <person name="Bernardo de Carvalho A."/>
            <person name="Caspi A."/>
            <person name="Castrezana S."/>
            <person name="Celniker S.E."/>
            <person name="Chang J.L."/>
            <person name="Chapple C."/>
            <person name="Chatterji S."/>
            <person name="Chinwalla A."/>
            <person name="Civetta A."/>
            <person name="Clifton S.W."/>
            <person name="Comeron J.M."/>
            <person name="Costello J.C."/>
            <person name="Coyne J.A."/>
            <person name="Daub J."/>
            <person name="David R.G."/>
            <person name="Delcher A.L."/>
            <person name="Delehaunty K."/>
            <person name="Do C.B."/>
            <person name="Ebling H."/>
            <person name="Edwards K."/>
            <person name="Eickbush T."/>
            <person name="Evans J.D."/>
            <person name="Filipski A."/>
            <person name="Findeiss S."/>
            <person name="Freyhult E."/>
            <person name="Fulton L."/>
            <person name="Fulton R."/>
            <person name="Garcia A.C."/>
            <person name="Gardiner A."/>
            <person name="Garfield D.A."/>
            <person name="Garvin B.E."/>
            <person name="Gibson G."/>
            <person name="Gilbert D."/>
            <person name="Gnerre S."/>
            <person name="Godfrey J."/>
            <person name="Good R."/>
            <person name="Gotea V."/>
            <person name="Gravely B."/>
            <person name="Greenberg A.J."/>
            <person name="Griffiths-Jones S."/>
            <person name="Gross S."/>
            <person name="Guigo R."/>
            <person name="Gustafson E.A."/>
            <person name="Haerty W."/>
            <person name="Hahn M.W."/>
            <person name="Halligan D.L."/>
            <person name="Halpern A.L."/>
            <person name="Halter G.M."/>
            <person name="Han M.V."/>
            <person name="Heger A."/>
            <person name="Hillier L."/>
            <person name="Hinrichs A.S."/>
            <person name="Holmes I."/>
            <person name="Hoskins R.A."/>
            <person name="Hubisz M.J."/>
            <person name="Hultmark D."/>
            <person name="Huntley M.A."/>
            <person name="Jaffe D.B."/>
            <person name="Jagadeeshan S."/>
            <person name="Jeck W.R."/>
            <person name="Johnson J."/>
            <person name="Jones C.D."/>
            <person name="Jordan W.C."/>
            <person name="Karpen G.H."/>
            <person name="Kataoka E."/>
            <person name="Keightley P.D."/>
            <person name="Kheradpour P."/>
            <person name="Kirkness E.F."/>
            <person name="Koerich L.B."/>
            <person name="Kristiansen K."/>
            <person name="Kudrna D."/>
            <person name="Kulathinal R.J."/>
            <person name="Kumar S."/>
            <person name="Kwok R."/>
            <person name="Lander E."/>
            <person name="Langley C.H."/>
            <person name="Lapoint R."/>
            <person name="Lazzaro B.P."/>
            <person name="Lee S.J."/>
            <person name="Levesque L."/>
            <person name="Li R."/>
            <person name="Lin C.F."/>
            <person name="Lin M.F."/>
            <person name="Lindblad-Toh K."/>
            <person name="Llopart A."/>
            <person name="Long M."/>
            <person name="Low L."/>
            <person name="Lozovsky E."/>
            <person name="Lu J."/>
            <person name="Luo M."/>
            <person name="Machado C.A."/>
            <person name="Makalowski W."/>
            <person name="Marzo M."/>
            <person name="Matsuda M."/>
            <person name="Matzkin L."/>
            <person name="McAllister B."/>
            <person name="McBride C.S."/>
            <person name="McKernan B."/>
            <person name="McKernan K."/>
            <person name="Mendez-Lago M."/>
            <person name="Minx P."/>
            <person name="Mollenhauer M.U."/>
            <person name="Montooth K."/>
            <person name="Mount S.M."/>
            <person name="Mu X."/>
            <person name="Myers E."/>
            <person name="Negre B."/>
            <person name="Newfeld S."/>
            <person name="Nielsen R."/>
            <person name="Noor M.A."/>
            <person name="O'Grady P."/>
            <person name="Pachter L."/>
            <person name="Papaceit M."/>
            <person name="Parisi M.J."/>
            <person name="Parisi M."/>
            <person name="Parts L."/>
            <person name="Pedersen J.S."/>
            <person name="Pesole G."/>
            <person name="Phillippy A.M."/>
            <person name="Ponting C.P."/>
            <person name="Pop M."/>
            <person name="Porcelli D."/>
            <person name="Powell J.R."/>
            <person name="Prohaska S."/>
            <person name="Pruitt K."/>
            <person name="Puig M."/>
            <person name="Quesneville H."/>
            <person name="Ram K.R."/>
            <person name="Rand D."/>
            <person name="Rasmussen M.D."/>
            <person name="Reed L.K."/>
            <person name="Reenan R."/>
            <person name="Reily A."/>
            <person name="Remington K.A."/>
            <person name="Rieger T.T."/>
            <person name="Ritchie M.G."/>
            <person name="Robin C."/>
            <person name="Rogers Y.H."/>
            <person name="Rohde C."/>
            <person name="Rozas J."/>
            <person name="Rubenfield M.J."/>
            <person name="Ruiz A."/>
            <person name="Russo S."/>
            <person name="Salzberg S.L."/>
            <person name="Sanchez-Gracia A."/>
            <person name="Saranga D.J."/>
            <person name="Sato H."/>
            <person name="Schaeffer S.W."/>
            <person name="Schatz M.C."/>
            <person name="Schlenke T."/>
            <person name="Schwartz R."/>
            <person name="Segarra C."/>
            <person name="Singh R.S."/>
            <person name="Sirot L."/>
            <person name="Sirota M."/>
            <person name="Sisneros N.B."/>
            <person name="Smith C.D."/>
            <person name="Smith T.F."/>
            <person name="Spieth J."/>
            <person name="Stage D.E."/>
            <person name="Stark A."/>
            <person name="Stephan W."/>
            <person name="Strausberg R.L."/>
            <person name="Strempel S."/>
            <person name="Sturgill D."/>
            <person name="Sutton G."/>
            <person name="Sutton G.G."/>
            <person name="Tao W."/>
            <person name="Teichmann S."/>
            <person name="Tobari Y.N."/>
            <person name="Tomimura Y."/>
            <person name="Tsolas J.M."/>
            <person name="Valente V.L."/>
            <person name="Venter E."/>
            <person name="Venter J.C."/>
            <person name="Vicario S."/>
            <person name="Vieira F.G."/>
            <person name="Vilella A.J."/>
            <person name="Villasante A."/>
            <person name="Walenz B."/>
            <person name="Wang J."/>
            <person name="Wasserman M."/>
            <person name="Watts T."/>
            <person name="Wilson D."/>
            <person name="Wilson R.K."/>
            <person name="Wing R.A."/>
            <person name="Wolfner M.F."/>
            <person name="Wong A."/>
            <person name="Wong G.K."/>
            <person name="Wu C.I."/>
            <person name="Wu G."/>
            <person name="Yamamoto D."/>
            <person name="Yang H.P."/>
            <person name="Yang S.P."/>
            <person name="Yorke J.A."/>
            <person name="Yoshida K."/>
            <person name="Zdobnov E."/>
            <person name="Zhang P."/>
            <person name="Zhang Y."/>
            <person name="Zimin A.V."/>
            <person name="Baldwin J."/>
            <person name="Abdouelleil A."/>
            <person name="Abdulkadir J."/>
            <person name="Abebe A."/>
            <person name="Abera B."/>
            <person name="Abreu J."/>
            <person name="Acer S.C."/>
            <person name="Aftuck L."/>
            <person name="Alexander A."/>
            <person name="An P."/>
            <person name="Anderson E."/>
            <person name="Anderson S."/>
            <person name="Arachi H."/>
            <person name="Azer M."/>
            <person name="Bachantsang P."/>
            <person name="Barry A."/>
            <person name="Bayul T."/>
            <person name="Berlin A."/>
            <person name="Bessette D."/>
            <person name="Bloom T."/>
            <person name="Blye J."/>
            <person name="Boguslavskiy L."/>
            <person name="Bonnet C."/>
            <person name="Boukhgalter B."/>
            <person name="Bourzgui I."/>
            <person name="Brown A."/>
            <person name="Cahill P."/>
            <person name="Channer S."/>
            <person name="Cheshatsang Y."/>
            <person name="Chuda L."/>
            <person name="Citroen M."/>
            <person name="Collymore A."/>
            <person name="Cooke P."/>
            <person name="Costello M."/>
            <person name="D'Aco K."/>
            <person name="Daza R."/>
            <person name="De Haan G."/>
            <person name="DeGray S."/>
            <person name="DeMaso C."/>
            <person name="Dhargay N."/>
            <person name="Dooley K."/>
            <person name="Dooley E."/>
            <person name="Doricent M."/>
            <person name="Dorje P."/>
            <person name="Dorjee K."/>
            <person name="Dupes A."/>
            <person name="Elong R."/>
            <person name="Falk J."/>
            <person name="Farina A."/>
            <person name="Faro S."/>
            <person name="Ferguson D."/>
            <person name="Fisher S."/>
            <person name="Foley C.D."/>
            <person name="Franke A."/>
            <person name="Friedrich D."/>
            <person name="Gadbois L."/>
            <person name="Gearin G."/>
            <person name="Gearin C.R."/>
            <person name="Giannoukos G."/>
            <person name="Goode T."/>
            <person name="Graham J."/>
            <person name="Grandbois E."/>
            <person name="Grewal S."/>
            <person name="Gyaltsen K."/>
            <person name="Hafez N."/>
            <person name="Hagos B."/>
            <person name="Hall J."/>
            <person name="Henson C."/>
            <person name="Hollinger A."/>
            <person name="Honan T."/>
            <person name="Huard M.D."/>
            <person name="Hughes L."/>
            <person name="Hurhula B."/>
            <person name="Husby M.E."/>
            <person name="Kamat A."/>
            <person name="Kanga B."/>
            <person name="Kashin S."/>
            <person name="Khazanovich D."/>
            <person name="Kisner P."/>
            <person name="Lance K."/>
            <person name="Lara M."/>
            <person name="Lee W."/>
            <person name="Lennon N."/>
            <person name="Letendre F."/>
            <person name="LeVine R."/>
            <person name="Lipovsky A."/>
            <person name="Liu X."/>
            <person name="Liu J."/>
            <person name="Liu S."/>
            <person name="Lokyitsang T."/>
            <person name="Lokyitsang Y."/>
            <person name="Lubonja R."/>
            <person name="Lui A."/>
            <person name="MacDonald P."/>
            <person name="Magnisalis V."/>
            <person name="Maru K."/>
            <person name="Matthews C."/>
            <person name="McCusker W."/>
            <person name="McDonough S."/>
            <person name="Mehta T."/>
            <person name="Meldrim J."/>
            <person name="Meneus L."/>
            <person name="Mihai O."/>
            <person name="Mihalev A."/>
            <person name="Mihova T."/>
            <person name="Mittelman R."/>
            <person name="Mlenga V."/>
            <person name="Montmayeur A."/>
            <person name="Mulrain L."/>
            <person name="Navidi A."/>
            <person name="Naylor J."/>
            <person name="Negash T."/>
            <person name="Nguyen T."/>
            <person name="Nguyen N."/>
            <person name="Nicol R."/>
            <person name="Norbu C."/>
            <person name="Norbu N."/>
            <person name="Novod N."/>
            <person name="O'Neill B."/>
            <person name="Osman S."/>
            <person name="Markiewicz E."/>
            <person name="Oyono O.L."/>
            <person name="Patti C."/>
            <person name="Phunkhang P."/>
            <person name="Pierre F."/>
            <person name="Priest M."/>
            <person name="Raghuraman S."/>
            <person name="Rege F."/>
            <person name="Reyes R."/>
            <person name="Rise C."/>
            <person name="Rogov P."/>
            <person name="Ross K."/>
            <person name="Ryan E."/>
            <person name="Settipalli S."/>
            <person name="Shea T."/>
            <person name="Sherpa N."/>
            <person name="Shi L."/>
            <person name="Shih D."/>
            <person name="Sparrow T."/>
            <person name="Spaulding J."/>
            <person name="Stalker J."/>
            <person name="Stange-Thomann N."/>
            <person name="Stavropoulos S."/>
            <person name="Stone C."/>
            <person name="Strader C."/>
            <person name="Tesfaye S."/>
            <person name="Thomson T."/>
            <person name="Thoulutsang Y."/>
            <person name="Thoulutsang D."/>
            <person name="Topham K."/>
            <person name="Topping I."/>
            <person name="Tsamla T."/>
            <person name="Vassiliev H."/>
            <person name="Vo A."/>
            <person name="Wangchuk T."/>
            <person name="Wangdi T."/>
            <person name="Weiand M."/>
            <person name="Wilkinson J."/>
            <person name="Wilson A."/>
            <person name="Yadav S."/>
            <person name="Young G."/>
            <person name="Yu Q."/>
            <person name="Zembek L."/>
            <person name="Zhong D."/>
            <person name="Zimmer A."/>
            <person name="Zwirko Z."/>
            <person name="Jaffe D.B."/>
            <person name="Alvarez P."/>
            <person name="Brockman W."/>
            <person name="Butler J."/>
            <person name="Chin C."/>
            <person name="Gnerre S."/>
            <person name="Grabherr M."/>
            <person name="Kleber M."/>
            <person name="Mauceli E."/>
            <person name="MacCallum I."/>
        </authorList>
    </citation>
    <scope>NUCLEOTIDE SEQUENCE [LARGE SCALE GENOMIC DNA]</scope>
    <source>
        <strain evidence="2">Tucson 14030-0811.24</strain>
    </source>
</reference>
<dbReference type="EMBL" id="CH963851">
    <property type="protein sequence ID" value="EDW75118.2"/>
    <property type="molecule type" value="Genomic_DNA"/>
</dbReference>
<sequence length="150" mass="17897">MKNISESVKRCLSHHRRLNQNIAALEHVMDDDFFSNPHRQWIYHRQQQQQQQQQQQRQRCEECGEQDSNVAQFRFTLPSQSLAEAKHWQLPPCRMPFAMDGHSVIHMDLDLDLELELMMELHFELKMIMRVRAAERHIRSRALLLKGVAN</sequence>
<gene>
    <name evidence="1" type="primary">Dwil\GK19871</name>
    <name evidence="1" type="ORF">Dwil_GK19871</name>
</gene>
<proteinExistence type="predicted"/>
<keyword evidence="2" id="KW-1185">Reference proteome</keyword>
<dbReference type="STRING" id="7260.B4MSM9"/>
<dbReference type="Proteomes" id="UP000007798">
    <property type="component" value="Unassembled WGS sequence"/>
</dbReference>
<dbReference type="InParanoid" id="B4MSM9"/>
<evidence type="ECO:0000313" key="1">
    <source>
        <dbReference type="EMBL" id="EDW75118.2"/>
    </source>
</evidence>
<protein>
    <submittedName>
        <fullName evidence="1">Uncharacterized protein</fullName>
    </submittedName>
</protein>